<dbReference type="EMBL" id="FRFG01000048">
    <property type="protein sequence ID" value="SHO57774.1"/>
    <property type="molecule type" value="Genomic_DNA"/>
</dbReference>
<sequence length="160" mass="17855">MAILTKSGRTAIAQSIAAQPVFMAWGHGDTEWEETPPSESVTSTALLDTVGYRKASRVLFCEPDPDGEIVVTSGRFKLSDTPTNHLFCEFRFDFEDAQGETLREVGVMVGTEPKADAPAGQFYFQPEELEKSGTLLLLEHRKPLYRDTGVRETFEFVITF</sequence>
<keyword evidence="2" id="KW-1185">Reference proteome</keyword>
<dbReference type="AlphaFoldDB" id="A0A1M7YYW1"/>
<proteinExistence type="predicted"/>
<accession>A0A1M7YYW1</accession>
<gene>
    <name evidence="1" type="ORF">VQ7734_03544</name>
</gene>
<dbReference type="Proteomes" id="UP000184600">
    <property type="component" value="Unassembled WGS sequence"/>
</dbReference>
<evidence type="ECO:0000313" key="1">
    <source>
        <dbReference type="EMBL" id="SHO57774.1"/>
    </source>
</evidence>
<dbReference type="InterPro" id="IPR058040">
    <property type="entry name" value="BW3TFN"/>
</dbReference>
<protein>
    <submittedName>
        <fullName evidence="1">Uncharacterized protein</fullName>
    </submittedName>
</protein>
<dbReference type="OrthoDB" id="8212120at2"/>
<dbReference type="STRING" id="1117707.VQ7734_03544"/>
<reference evidence="2" key="1">
    <citation type="submission" date="2016-12" db="EMBL/GenBank/DDBJ databases">
        <authorList>
            <person name="Rodrigo-Torres L."/>
            <person name="Arahal R.D."/>
            <person name="Lucena T."/>
        </authorList>
    </citation>
    <scope>NUCLEOTIDE SEQUENCE [LARGE SCALE GENOMIC DNA]</scope>
</reference>
<name>A0A1M7YYW1_9VIBR</name>
<organism evidence="1 2">
    <name type="scientific">Vibrio quintilis</name>
    <dbReference type="NCBI Taxonomy" id="1117707"/>
    <lineage>
        <taxon>Bacteria</taxon>
        <taxon>Pseudomonadati</taxon>
        <taxon>Pseudomonadota</taxon>
        <taxon>Gammaproteobacteria</taxon>
        <taxon>Vibrionales</taxon>
        <taxon>Vibrionaceae</taxon>
        <taxon>Vibrio</taxon>
    </lineage>
</organism>
<dbReference type="Pfam" id="PF25691">
    <property type="entry name" value="BW3TFN"/>
    <property type="match status" value="1"/>
</dbReference>
<evidence type="ECO:0000313" key="2">
    <source>
        <dbReference type="Proteomes" id="UP000184600"/>
    </source>
</evidence>